<dbReference type="SUPFAM" id="SSF53335">
    <property type="entry name" value="S-adenosyl-L-methionine-dependent methyltransferases"/>
    <property type="match status" value="1"/>
</dbReference>
<dbReference type="NCBIfam" id="NF033788">
    <property type="entry name" value="HTH_metalloreg"/>
    <property type="match status" value="1"/>
</dbReference>
<evidence type="ECO:0000313" key="7">
    <source>
        <dbReference type="Proteomes" id="UP000239504"/>
    </source>
</evidence>
<dbReference type="GO" id="GO:0003677">
    <property type="term" value="F:DNA binding"/>
    <property type="evidence" value="ECO:0007669"/>
    <property type="project" value="UniProtKB-KW"/>
</dbReference>
<organism evidence="6 7">
    <name type="scientific">Hyphococcus luteus</name>
    <dbReference type="NCBI Taxonomy" id="2058213"/>
    <lineage>
        <taxon>Bacteria</taxon>
        <taxon>Pseudomonadati</taxon>
        <taxon>Pseudomonadota</taxon>
        <taxon>Alphaproteobacteria</taxon>
        <taxon>Parvularculales</taxon>
        <taxon>Parvularculaceae</taxon>
        <taxon>Hyphococcus</taxon>
    </lineage>
</organism>
<keyword evidence="4" id="KW-0804">Transcription</keyword>
<protein>
    <submittedName>
        <fullName evidence="6">ArsR family transcriptional regulator</fullName>
    </submittedName>
</protein>
<dbReference type="InterPro" id="IPR036390">
    <property type="entry name" value="WH_DNA-bd_sf"/>
</dbReference>
<keyword evidence="2" id="KW-0805">Transcription regulation</keyword>
<dbReference type="InterPro" id="IPR029063">
    <property type="entry name" value="SAM-dependent_MTases_sf"/>
</dbReference>
<evidence type="ECO:0000256" key="3">
    <source>
        <dbReference type="ARBA" id="ARBA00023125"/>
    </source>
</evidence>
<sequence length="324" mass="35424">MALDAALHVFRAIGEETRLRIMVLLIRGELTVSEITAILGQSQPRVSRHLKILADAGLAERHREGAWMFYRAASGGDAGGEDDDDAARRAVVEAAAALAASGDRLLARDGERFEQTRLARAAQAAAYFEENAQEWNRLRSLHLPEQDIEARILSLADDRQMSLFIDMGTGTGRMLEIFAGHYAAAIGYDLSHEMLSIARANLDRAGITTAQVRHGDILALPLENGAADCVCLHQVLHFLVDPGAAVMEAARLLKKGGALIISDFAPHELEFLREEHAHRRLGFSDTEVEGWCEASGLKLDKVETLSPASGETQKLTVKIWRCLA</sequence>
<gene>
    <name evidence="6" type="ORF">CW354_03950</name>
</gene>
<comment type="caution">
    <text evidence="6">The sequence shown here is derived from an EMBL/GenBank/DDBJ whole genome shotgun (WGS) entry which is preliminary data.</text>
</comment>
<dbReference type="CDD" id="cd00090">
    <property type="entry name" value="HTH_ARSR"/>
    <property type="match status" value="1"/>
</dbReference>
<dbReference type="PRINTS" id="PR00778">
    <property type="entry name" value="HTHARSR"/>
</dbReference>
<dbReference type="GO" id="GO:0008757">
    <property type="term" value="F:S-adenosylmethionine-dependent methyltransferase activity"/>
    <property type="evidence" value="ECO:0007669"/>
    <property type="project" value="InterPro"/>
</dbReference>
<dbReference type="Pfam" id="PF08241">
    <property type="entry name" value="Methyltransf_11"/>
    <property type="match status" value="1"/>
</dbReference>
<dbReference type="RefSeq" id="WP_104828747.1">
    <property type="nucleotide sequence ID" value="NZ_PJCH01000003.1"/>
</dbReference>
<dbReference type="OrthoDB" id="9789575at2"/>
<proteinExistence type="predicted"/>
<keyword evidence="3" id="KW-0238">DNA-binding</keyword>
<name>A0A2S7K9I0_9PROT</name>
<dbReference type="InterPro" id="IPR051081">
    <property type="entry name" value="HTH_MetalResp_TranReg"/>
</dbReference>
<dbReference type="PANTHER" id="PTHR33154">
    <property type="entry name" value="TRANSCRIPTIONAL REGULATOR, ARSR FAMILY"/>
    <property type="match status" value="1"/>
</dbReference>
<evidence type="ECO:0000256" key="2">
    <source>
        <dbReference type="ARBA" id="ARBA00023015"/>
    </source>
</evidence>
<dbReference type="AlphaFoldDB" id="A0A2S7K9I0"/>
<dbReference type="PANTHER" id="PTHR33154:SF18">
    <property type="entry name" value="ARSENICAL RESISTANCE OPERON REPRESSOR"/>
    <property type="match status" value="1"/>
</dbReference>
<dbReference type="CDD" id="cd02440">
    <property type="entry name" value="AdoMet_MTases"/>
    <property type="match status" value="1"/>
</dbReference>
<dbReference type="GO" id="GO:0046685">
    <property type="term" value="P:response to arsenic-containing substance"/>
    <property type="evidence" value="ECO:0007669"/>
    <property type="project" value="UniProtKB-KW"/>
</dbReference>
<reference evidence="6 7" key="1">
    <citation type="submission" date="2017-12" db="EMBL/GenBank/DDBJ databases">
        <authorList>
            <person name="Hurst M.R.H."/>
        </authorList>
    </citation>
    <scope>NUCLEOTIDE SEQUENCE [LARGE SCALE GENOMIC DNA]</scope>
    <source>
        <strain evidence="6 7">SY-3-19</strain>
    </source>
</reference>
<evidence type="ECO:0000256" key="1">
    <source>
        <dbReference type="ARBA" id="ARBA00022849"/>
    </source>
</evidence>
<dbReference type="InterPro" id="IPR013216">
    <property type="entry name" value="Methyltransf_11"/>
</dbReference>
<dbReference type="Proteomes" id="UP000239504">
    <property type="component" value="Unassembled WGS sequence"/>
</dbReference>
<dbReference type="Pfam" id="PF01022">
    <property type="entry name" value="HTH_5"/>
    <property type="match status" value="1"/>
</dbReference>
<dbReference type="GO" id="GO:0003700">
    <property type="term" value="F:DNA-binding transcription factor activity"/>
    <property type="evidence" value="ECO:0007669"/>
    <property type="project" value="InterPro"/>
</dbReference>
<dbReference type="InterPro" id="IPR011991">
    <property type="entry name" value="ArsR-like_HTH"/>
</dbReference>
<keyword evidence="1" id="KW-0059">Arsenical resistance</keyword>
<dbReference type="SUPFAM" id="SSF46785">
    <property type="entry name" value="Winged helix' DNA-binding domain"/>
    <property type="match status" value="1"/>
</dbReference>
<dbReference type="SMART" id="SM00418">
    <property type="entry name" value="HTH_ARSR"/>
    <property type="match status" value="1"/>
</dbReference>
<evidence type="ECO:0000259" key="5">
    <source>
        <dbReference type="PROSITE" id="PS50987"/>
    </source>
</evidence>
<dbReference type="Gene3D" id="1.10.10.10">
    <property type="entry name" value="Winged helix-like DNA-binding domain superfamily/Winged helix DNA-binding domain"/>
    <property type="match status" value="1"/>
</dbReference>
<evidence type="ECO:0000313" key="6">
    <source>
        <dbReference type="EMBL" id="PQA89109.1"/>
    </source>
</evidence>
<dbReference type="InterPro" id="IPR001845">
    <property type="entry name" value="HTH_ArsR_DNA-bd_dom"/>
</dbReference>
<feature type="domain" description="HTH arsR-type" evidence="5">
    <location>
        <begin position="1"/>
        <end position="98"/>
    </location>
</feature>
<dbReference type="Gene3D" id="3.40.50.150">
    <property type="entry name" value="Vaccinia Virus protein VP39"/>
    <property type="match status" value="1"/>
</dbReference>
<keyword evidence="7" id="KW-1185">Reference proteome</keyword>
<dbReference type="EMBL" id="PJCH01000003">
    <property type="protein sequence ID" value="PQA89109.1"/>
    <property type="molecule type" value="Genomic_DNA"/>
</dbReference>
<evidence type="ECO:0000256" key="4">
    <source>
        <dbReference type="ARBA" id="ARBA00023163"/>
    </source>
</evidence>
<dbReference type="InterPro" id="IPR036388">
    <property type="entry name" value="WH-like_DNA-bd_sf"/>
</dbReference>
<accession>A0A2S7K9I0</accession>
<dbReference type="PROSITE" id="PS50987">
    <property type="entry name" value="HTH_ARSR_2"/>
    <property type="match status" value="1"/>
</dbReference>